<proteinExistence type="predicted"/>
<evidence type="ECO:0000259" key="2">
    <source>
        <dbReference type="Pfam" id="PF00112"/>
    </source>
</evidence>
<evidence type="ECO:0000313" key="4">
    <source>
        <dbReference type="Proteomes" id="UP001371305"/>
    </source>
</evidence>
<dbReference type="RefSeq" id="WP_341404805.1">
    <property type="nucleotide sequence ID" value="NZ_JBBUKT010000004.1"/>
</dbReference>
<dbReference type="EMBL" id="JBBUKT010000004">
    <property type="protein sequence ID" value="MEK7951203.1"/>
    <property type="molecule type" value="Genomic_DNA"/>
</dbReference>
<reference evidence="3 4" key="1">
    <citation type="submission" date="2024-04" db="EMBL/GenBank/DDBJ databases">
        <title>Luteolibacter sp. isolated from soil.</title>
        <authorList>
            <person name="An J."/>
        </authorList>
    </citation>
    <scope>NUCLEOTIDE SEQUENCE [LARGE SCALE GENOMIC DNA]</scope>
    <source>
        <strain evidence="3 4">Y139</strain>
    </source>
</reference>
<sequence>MMLPRYSWIRFVVLSALIGWISGARAAELPAEADLRPQMKAWDLGPRSQGGRPTCSVFTFTGGLEFALGKARKKGARLSVDYVNWAANQEREKARDGGFFSDMWKGFARHGVCAEDEMPYGRKFDAERKPDEKAAAFAKETMALGLSEHWLKAWNPKTGLSEEELASIKGTLNAGWPVCGGFRWPNHAAWKDGVLQVCGADEVFDGHSVLLVGYRDDAAQPGGGVFLIRDSGSGEDRAMPYGYAKAFMNDALWIRSGK</sequence>
<comment type="caution">
    <text evidence="3">The sequence shown here is derived from an EMBL/GenBank/DDBJ whole genome shotgun (WGS) entry which is preliminary data.</text>
</comment>
<evidence type="ECO:0000256" key="1">
    <source>
        <dbReference type="SAM" id="SignalP"/>
    </source>
</evidence>
<dbReference type="InterPro" id="IPR038765">
    <property type="entry name" value="Papain-like_cys_pep_sf"/>
</dbReference>
<feature type="chain" id="PRO_5045452644" evidence="1">
    <location>
        <begin position="27"/>
        <end position="258"/>
    </location>
</feature>
<dbReference type="InterPro" id="IPR000668">
    <property type="entry name" value="Peptidase_C1A_C"/>
</dbReference>
<evidence type="ECO:0000313" key="3">
    <source>
        <dbReference type="EMBL" id="MEK7951203.1"/>
    </source>
</evidence>
<dbReference type="Gene3D" id="3.90.70.10">
    <property type="entry name" value="Cysteine proteinases"/>
    <property type="match status" value="1"/>
</dbReference>
<protein>
    <submittedName>
        <fullName evidence="3">C1 family peptidase</fullName>
    </submittedName>
</protein>
<keyword evidence="4" id="KW-1185">Reference proteome</keyword>
<feature type="domain" description="Peptidase C1A papain C-terminal" evidence="2">
    <location>
        <begin position="30"/>
        <end position="230"/>
    </location>
</feature>
<keyword evidence="1" id="KW-0732">Signal</keyword>
<dbReference type="Pfam" id="PF00112">
    <property type="entry name" value="Peptidase_C1"/>
    <property type="match status" value="1"/>
</dbReference>
<organism evidence="3 4">
    <name type="scientific">Luteolibacter soli</name>
    <dbReference type="NCBI Taxonomy" id="3135280"/>
    <lineage>
        <taxon>Bacteria</taxon>
        <taxon>Pseudomonadati</taxon>
        <taxon>Verrucomicrobiota</taxon>
        <taxon>Verrucomicrobiia</taxon>
        <taxon>Verrucomicrobiales</taxon>
        <taxon>Verrucomicrobiaceae</taxon>
        <taxon>Luteolibacter</taxon>
    </lineage>
</organism>
<accession>A0ABU9AUF5</accession>
<name>A0ABU9AUF5_9BACT</name>
<gene>
    <name evidence="3" type="ORF">WKV53_11870</name>
</gene>
<dbReference type="SUPFAM" id="SSF54001">
    <property type="entry name" value="Cysteine proteinases"/>
    <property type="match status" value="1"/>
</dbReference>
<dbReference type="Proteomes" id="UP001371305">
    <property type="component" value="Unassembled WGS sequence"/>
</dbReference>
<feature type="signal peptide" evidence="1">
    <location>
        <begin position="1"/>
        <end position="26"/>
    </location>
</feature>